<accession>A0A3R9X7T3</accession>
<dbReference type="AlphaFoldDB" id="A0A3R9X7T3"/>
<dbReference type="RefSeq" id="WP_125670523.1">
    <property type="nucleotide sequence ID" value="NZ_RCOS01000036.1"/>
</dbReference>
<evidence type="ECO:0000313" key="2">
    <source>
        <dbReference type="Proteomes" id="UP000277582"/>
    </source>
</evidence>
<proteinExistence type="predicted"/>
<dbReference type="EMBL" id="RCOS01000036">
    <property type="protein sequence ID" value="RSN77415.1"/>
    <property type="molecule type" value="Genomic_DNA"/>
</dbReference>
<sequence>MRIVRKILLVLLVLVVLFFLLLIGGALTYKPSFEVRSIGVVDYDGYPCLKISFRTGDYPIEFKLLTKEGESIYFTFATKPEEVVYLYLTPGKPFTNIVGSKSYVIKAFYGDKEVYSGSFDVKGAKADLKIKDASFKAYYSSLSLEGLTIEVRNEGDVPLYLNWMNIGLYLDNLQKSFSLSPSTLTLEPGNISTLGLEPVFSSVDLEYLNEEHRVDVVIPDIARASYIIEPLKPGLRIEKVSLSPFLNEWSVDSITLTISNGGKYPININWLKIYLNDKPIPGLLSISPIEIIKPGEEKTVTLGLSFVTTSRPFTLKVRLGATEASYSG</sequence>
<evidence type="ECO:0000313" key="1">
    <source>
        <dbReference type="EMBL" id="RSN77415.1"/>
    </source>
</evidence>
<gene>
    <name evidence="1" type="ORF">D6D85_02700</name>
</gene>
<reference evidence="1 2" key="1">
    <citation type="submission" date="2018-10" db="EMBL/GenBank/DDBJ databases">
        <title>Co-occurring genomic capacity for anaerobic methane metabolism and dissimilatory sulfite reduction discovered in the Korarchaeota.</title>
        <authorList>
            <person name="Mckay L.J."/>
            <person name="Dlakic M."/>
            <person name="Fields M.W."/>
            <person name="Delmont T.O."/>
            <person name="Eren A.M."/>
            <person name="Jay Z.J."/>
            <person name="Klingelsmith K.B."/>
            <person name="Rusch D.B."/>
            <person name="Inskeep W.P."/>
        </authorList>
    </citation>
    <scope>NUCLEOTIDE SEQUENCE [LARGE SCALE GENOMIC DNA]</scope>
    <source>
        <strain evidence="1 2">MDKW</strain>
    </source>
</reference>
<name>A0A3R9X7T3_9CREN</name>
<dbReference type="Proteomes" id="UP000277582">
    <property type="component" value="Unassembled WGS sequence"/>
</dbReference>
<organism evidence="1 2">
    <name type="scientific">Candidatus Methanodesulfokora washburnensis</name>
    <dbReference type="NCBI Taxonomy" id="2478471"/>
    <lineage>
        <taxon>Archaea</taxon>
        <taxon>Thermoproteota</taxon>
        <taxon>Candidatus Korarchaeia</taxon>
        <taxon>Candidatus Korarchaeia incertae sedis</taxon>
        <taxon>Candidatus Methanodesulfokora</taxon>
    </lineage>
</organism>
<protein>
    <submittedName>
        <fullName evidence="1">Uncharacterized protein</fullName>
    </submittedName>
</protein>
<comment type="caution">
    <text evidence="1">The sequence shown here is derived from an EMBL/GenBank/DDBJ whole genome shotgun (WGS) entry which is preliminary data.</text>
</comment>
<keyword evidence="2" id="KW-1185">Reference proteome</keyword>